<accession>A0A8D5UIH0</accession>
<gene>
    <name evidence="2" type="ORF">JIR001_31060</name>
</gene>
<keyword evidence="1" id="KW-0812">Transmembrane</keyword>
<protein>
    <submittedName>
        <fullName evidence="2">Uncharacterized protein</fullName>
    </submittedName>
</protein>
<evidence type="ECO:0000313" key="3">
    <source>
        <dbReference type="Proteomes" id="UP000677436"/>
    </source>
</evidence>
<dbReference type="KEGG" id="pabs:JIR001_31060"/>
<dbReference type="AlphaFoldDB" id="A0A8D5UIH0"/>
<dbReference type="RefSeq" id="WP_212773555.1">
    <property type="nucleotide sequence ID" value="NZ_AP024601.1"/>
</dbReference>
<name>A0A8D5UIH0_9BACL</name>
<proteinExistence type="predicted"/>
<organism evidence="2 3">
    <name type="scientific">Polycladomyces abyssicola</name>
    <dbReference type="NCBI Taxonomy" id="1125966"/>
    <lineage>
        <taxon>Bacteria</taxon>
        <taxon>Bacillati</taxon>
        <taxon>Bacillota</taxon>
        <taxon>Bacilli</taxon>
        <taxon>Bacillales</taxon>
        <taxon>Thermoactinomycetaceae</taxon>
        <taxon>Polycladomyces</taxon>
    </lineage>
</organism>
<keyword evidence="1" id="KW-0472">Membrane</keyword>
<keyword evidence="3" id="KW-1185">Reference proteome</keyword>
<sequence length="45" mass="5064">MEKLVHDAVIAVISSTITVALPWILSRLFKQDNDKKKNKNSTPGR</sequence>
<reference evidence="2" key="2">
    <citation type="journal article" date="2021" name="Microbiol. Resour. Announc.">
        <title>Complete Genome Sequence of Polycladomyces abyssicola JIR-001T, Isolated from Hemipelagic Sediment in Deep Seawater.</title>
        <authorList>
            <person name="Tsubouchi T."/>
            <person name="Kaneko Y."/>
        </authorList>
    </citation>
    <scope>NUCLEOTIDE SEQUENCE</scope>
    <source>
        <strain evidence="2">JIR-001</strain>
    </source>
</reference>
<feature type="transmembrane region" description="Helical" evidence="1">
    <location>
        <begin position="6"/>
        <end position="29"/>
    </location>
</feature>
<dbReference type="Proteomes" id="UP000677436">
    <property type="component" value="Chromosome"/>
</dbReference>
<evidence type="ECO:0000256" key="1">
    <source>
        <dbReference type="SAM" id="Phobius"/>
    </source>
</evidence>
<reference evidence="2" key="1">
    <citation type="journal article" date="2013" name="Int. J. Syst. Evol. Microbiol.">
        <title>Polycladomyces abyssicola gen. nov., sp. nov., a thermophilic filamentous bacterium isolated from hemipelagic sediment.</title>
        <authorList>
            <person name="Tsubouchi T."/>
            <person name="Shimane Y."/>
            <person name="Mori K."/>
            <person name="Usui K."/>
            <person name="Hiraki T."/>
            <person name="Tame A."/>
            <person name="Uematsu K."/>
            <person name="Maruyama T."/>
            <person name="Hatada Y."/>
        </authorList>
    </citation>
    <scope>NUCLEOTIDE SEQUENCE</scope>
    <source>
        <strain evidence="2">JIR-001</strain>
    </source>
</reference>
<keyword evidence="1" id="KW-1133">Transmembrane helix</keyword>
<dbReference type="EMBL" id="AP024601">
    <property type="protein sequence ID" value="BCU83323.1"/>
    <property type="molecule type" value="Genomic_DNA"/>
</dbReference>
<evidence type="ECO:0000313" key="2">
    <source>
        <dbReference type="EMBL" id="BCU83323.1"/>
    </source>
</evidence>